<gene>
    <name evidence="2" type="ORF">PECAL_1P06900</name>
</gene>
<comment type="caution">
    <text evidence="2">The sequence shown here is derived from an EMBL/GenBank/DDBJ whole genome shotgun (WGS) entry which is preliminary data.</text>
</comment>
<evidence type="ECO:0000313" key="3">
    <source>
        <dbReference type="Proteomes" id="UP000789595"/>
    </source>
</evidence>
<evidence type="ECO:0000259" key="1">
    <source>
        <dbReference type="Pfam" id="PF09851"/>
    </source>
</evidence>
<dbReference type="InterPro" id="IPR018649">
    <property type="entry name" value="SHOCT"/>
</dbReference>
<organism evidence="2 3">
    <name type="scientific">Pelagomonas calceolata</name>
    <dbReference type="NCBI Taxonomy" id="35677"/>
    <lineage>
        <taxon>Eukaryota</taxon>
        <taxon>Sar</taxon>
        <taxon>Stramenopiles</taxon>
        <taxon>Ochrophyta</taxon>
        <taxon>Pelagophyceae</taxon>
        <taxon>Pelagomonadales</taxon>
        <taxon>Pelagomonadaceae</taxon>
        <taxon>Pelagomonas</taxon>
    </lineage>
</organism>
<dbReference type="Pfam" id="PF09851">
    <property type="entry name" value="SHOCT"/>
    <property type="match status" value="1"/>
</dbReference>
<sequence>MSGTIEQLKELKELLDQGVLTQEEFDAQKKEILEKPKTTQVAPEPAIVAQPATMQPGMMQPGMMQPGMMQPGMMQPGMMQPGMMQPGMMQCNAAGQMVDASGNIVVMDGGGRVWSAPYSKIMADEFDGCYCSWGLVPLWSAAKIISQGEDAYTESGVFMFWGIWPYWFKYLRIANTNTFKRERGHHTQKWSKSKKGAIKVVDNCPTLCCMHKC</sequence>
<keyword evidence="3" id="KW-1185">Reference proteome</keyword>
<evidence type="ECO:0000313" key="2">
    <source>
        <dbReference type="EMBL" id="CAH0364333.1"/>
    </source>
</evidence>
<feature type="domain" description="SHOCT" evidence="1">
    <location>
        <begin position="6"/>
        <end position="33"/>
    </location>
</feature>
<dbReference type="AlphaFoldDB" id="A0A8J2S4T4"/>
<protein>
    <recommendedName>
        <fullName evidence="1">SHOCT domain-containing protein</fullName>
    </recommendedName>
</protein>
<accession>A0A8J2S4T4</accession>
<dbReference type="EMBL" id="CAKKNE010000001">
    <property type="protein sequence ID" value="CAH0364333.1"/>
    <property type="molecule type" value="Genomic_DNA"/>
</dbReference>
<name>A0A8J2S4T4_9STRA</name>
<dbReference type="Proteomes" id="UP000789595">
    <property type="component" value="Unassembled WGS sequence"/>
</dbReference>
<reference evidence="2" key="1">
    <citation type="submission" date="2021-11" db="EMBL/GenBank/DDBJ databases">
        <authorList>
            <consortium name="Genoscope - CEA"/>
            <person name="William W."/>
        </authorList>
    </citation>
    <scope>NUCLEOTIDE SEQUENCE</scope>
</reference>
<proteinExistence type="predicted"/>